<dbReference type="EMBL" id="JBGEWD010000012">
    <property type="protein sequence ID" value="MEY8000957.1"/>
    <property type="molecule type" value="Genomic_DNA"/>
</dbReference>
<proteinExistence type="predicted"/>
<gene>
    <name evidence="1" type="ORF">AB8U03_12290</name>
</gene>
<dbReference type="Pfam" id="PF09388">
    <property type="entry name" value="SpoOE-like"/>
    <property type="match status" value="1"/>
</dbReference>
<protein>
    <submittedName>
        <fullName evidence="1">Spo0E family sporulation regulatory protein-aspartic acid phosphatase</fullName>
    </submittedName>
</protein>
<name>A0ABV4BSC8_9CLOT</name>
<evidence type="ECO:0000313" key="2">
    <source>
        <dbReference type="Proteomes" id="UP001564657"/>
    </source>
</evidence>
<evidence type="ECO:0000313" key="1">
    <source>
        <dbReference type="EMBL" id="MEY8000957.1"/>
    </source>
</evidence>
<dbReference type="SUPFAM" id="SSF140500">
    <property type="entry name" value="BAS1536-like"/>
    <property type="match status" value="1"/>
</dbReference>
<dbReference type="RefSeq" id="WP_369704853.1">
    <property type="nucleotide sequence ID" value="NZ_JBGEWD010000012.1"/>
</dbReference>
<dbReference type="InterPro" id="IPR018540">
    <property type="entry name" value="Spo0E-like"/>
</dbReference>
<dbReference type="InterPro" id="IPR037208">
    <property type="entry name" value="Spo0E-like_sf"/>
</dbReference>
<organism evidence="1 2">
    <name type="scientific">Clostridium moutaii</name>
    <dbReference type="NCBI Taxonomy" id="3240932"/>
    <lineage>
        <taxon>Bacteria</taxon>
        <taxon>Bacillati</taxon>
        <taxon>Bacillota</taxon>
        <taxon>Clostridia</taxon>
        <taxon>Eubacteriales</taxon>
        <taxon>Clostridiaceae</taxon>
        <taxon>Clostridium</taxon>
    </lineage>
</organism>
<accession>A0ABV4BSC8</accession>
<comment type="caution">
    <text evidence="1">The sequence shown here is derived from an EMBL/GenBank/DDBJ whole genome shotgun (WGS) entry which is preliminary data.</text>
</comment>
<dbReference type="InterPro" id="IPR036638">
    <property type="entry name" value="HLH_DNA-bd_sf"/>
</dbReference>
<dbReference type="Gene3D" id="4.10.280.10">
    <property type="entry name" value="Helix-loop-helix DNA-binding domain"/>
    <property type="match status" value="1"/>
</dbReference>
<sequence>MEQIEQLREKLNSLVIKDDVLYNGEILEISQQLDKLIYLQYRNVKDYGSNLIFNM</sequence>
<keyword evidence="2" id="KW-1185">Reference proteome</keyword>
<dbReference type="Proteomes" id="UP001564657">
    <property type="component" value="Unassembled WGS sequence"/>
</dbReference>
<reference evidence="1 2" key="1">
    <citation type="submission" date="2024-08" db="EMBL/GenBank/DDBJ databases">
        <title>Clostridium lapicellarii sp. nov., and Clostridium renhuaiense sp. nov., two species isolated from the mud in a fermentation cellar used for producing sauce-flavour Chinese liquors.</title>
        <authorList>
            <person name="Yang F."/>
            <person name="Wang H."/>
            <person name="Chen L.Q."/>
            <person name="Zhou N."/>
            <person name="Lu J.J."/>
            <person name="Pu X.X."/>
            <person name="Wan B."/>
            <person name="Wang L."/>
            <person name="Liu S.J."/>
        </authorList>
    </citation>
    <scope>NUCLEOTIDE SEQUENCE [LARGE SCALE GENOMIC DNA]</scope>
    <source>
        <strain evidence="1 2">MT-5</strain>
    </source>
</reference>